<dbReference type="PANTHER" id="PTHR30363">
    <property type="entry name" value="HTH-TYPE TRANSCRIPTIONAL REGULATOR SRLR-RELATED"/>
    <property type="match status" value="1"/>
</dbReference>
<dbReference type="PROSITE" id="PS00894">
    <property type="entry name" value="HTH_DEOR_1"/>
    <property type="match status" value="1"/>
</dbReference>
<comment type="function">
    <text evidence="6">Repressor of the lactose catabolism operon. Galactose-6-phosphate is the inducer.</text>
</comment>
<dbReference type="InterPro" id="IPR018356">
    <property type="entry name" value="Tscrpt_reg_HTH_DeoR_CS"/>
</dbReference>
<dbReference type="Gene3D" id="3.40.50.1360">
    <property type="match status" value="1"/>
</dbReference>
<keyword evidence="5" id="KW-0804">Transcription</keyword>
<dbReference type="Pfam" id="PF08220">
    <property type="entry name" value="HTH_DeoR"/>
    <property type="match status" value="1"/>
</dbReference>
<dbReference type="SMART" id="SM00420">
    <property type="entry name" value="HTH_DEOR"/>
    <property type="match status" value="1"/>
</dbReference>
<evidence type="ECO:0000259" key="7">
    <source>
        <dbReference type="PROSITE" id="PS51000"/>
    </source>
</evidence>
<protein>
    <recommendedName>
        <fullName evidence="1">Lactose phosphotransferase system repressor</fullName>
    </recommendedName>
</protein>
<dbReference type="Gene3D" id="1.10.10.10">
    <property type="entry name" value="Winged helix-like DNA-binding domain superfamily/Winged helix DNA-binding domain"/>
    <property type="match status" value="1"/>
</dbReference>
<dbReference type="SUPFAM" id="SSF100950">
    <property type="entry name" value="NagB/RpiA/CoA transferase-like"/>
    <property type="match status" value="1"/>
</dbReference>
<proteinExistence type="predicted"/>
<keyword evidence="9" id="KW-1185">Reference proteome</keyword>
<dbReference type="PRINTS" id="PR00037">
    <property type="entry name" value="HTHLACR"/>
</dbReference>
<dbReference type="Pfam" id="PF00455">
    <property type="entry name" value="DeoRC"/>
    <property type="match status" value="1"/>
</dbReference>
<dbReference type="Proteomes" id="UP000199475">
    <property type="component" value="Unassembled WGS sequence"/>
</dbReference>
<dbReference type="InterPro" id="IPR036390">
    <property type="entry name" value="WH_DNA-bd_sf"/>
</dbReference>
<evidence type="ECO:0000256" key="3">
    <source>
        <dbReference type="ARBA" id="ARBA00023015"/>
    </source>
</evidence>
<dbReference type="RefSeq" id="WP_093250917.1">
    <property type="nucleotide sequence ID" value="NZ_FNGP01000003.1"/>
</dbReference>
<organism evidence="8 9">
    <name type="scientific">Tessaracoccus oleiagri</name>
    <dbReference type="NCBI Taxonomy" id="686624"/>
    <lineage>
        <taxon>Bacteria</taxon>
        <taxon>Bacillati</taxon>
        <taxon>Actinomycetota</taxon>
        <taxon>Actinomycetes</taxon>
        <taxon>Propionibacteriales</taxon>
        <taxon>Propionibacteriaceae</taxon>
        <taxon>Tessaracoccus</taxon>
    </lineage>
</organism>
<evidence type="ECO:0000313" key="8">
    <source>
        <dbReference type="EMBL" id="SDL49147.1"/>
    </source>
</evidence>
<evidence type="ECO:0000256" key="4">
    <source>
        <dbReference type="ARBA" id="ARBA00023125"/>
    </source>
</evidence>
<evidence type="ECO:0000313" key="9">
    <source>
        <dbReference type="Proteomes" id="UP000199475"/>
    </source>
</evidence>
<dbReference type="InterPro" id="IPR014036">
    <property type="entry name" value="DeoR-like_C"/>
</dbReference>
<evidence type="ECO:0000256" key="6">
    <source>
        <dbReference type="ARBA" id="ARBA00024937"/>
    </source>
</evidence>
<sequence length="255" mass="27391">MLSEDRQLRILALVRQRGFVTVAELCGLYDVSEATIRRDLDALAQQGQIRRLRGGAGDVKGTVRPEPDLKSFAEVAADSSSAAKRAIAKRAAAFVEDGDVIALDSGTTVSLMCPFLVDRTLTVVTASLPVIEALQSSPSIDLIVVGGILRPSYRSMVGHMAELMLRQMRFDKAFLGTAGVTGEGMVMDTTPSEVPVKRQILASAKRAYLLADSKKFPGEGFLRVSDLNDFNALITDQAPTNLQLPEGAEVEVLVA</sequence>
<dbReference type="InterPro" id="IPR001034">
    <property type="entry name" value="DeoR_HTH"/>
</dbReference>
<evidence type="ECO:0000256" key="2">
    <source>
        <dbReference type="ARBA" id="ARBA00022491"/>
    </source>
</evidence>
<dbReference type="InterPro" id="IPR050313">
    <property type="entry name" value="Carb_Metab_HTH_regulators"/>
</dbReference>
<keyword evidence="4" id="KW-0238">DNA-binding</keyword>
<name>A0A1G9KHZ8_9ACTN</name>
<accession>A0A1G9KHZ8</accession>
<dbReference type="STRING" id="686624.SAMN04488242_1638"/>
<dbReference type="SUPFAM" id="SSF46785">
    <property type="entry name" value="Winged helix' DNA-binding domain"/>
    <property type="match status" value="1"/>
</dbReference>
<dbReference type="GO" id="GO:0003700">
    <property type="term" value="F:DNA-binding transcription factor activity"/>
    <property type="evidence" value="ECO:0007669"/>
    <property type="project" value="InterPro"/>
</dbReference>
<gene>
    <name evidence="8" type="ORF">SAMN04488242_1638</name>
</gene>
<evidence type="ECO:0000256" key="1">
    <source>
        <dbReference type="ARBA" id="ARBA00021390"/>
    </source>
</evidence>
<feature type="domain" description="HTH deoR-type" evidence="7">
    <location>
        <begin position="3"/>
        <end position="58"/>
    </location>
</feature>
<keyword evidence="2" id="KW-0678">Repressor</keyword>
<dbReference type="OrthoDB" id="7688673at2"/>
<dbReference type="EMBL" id="FNGP01000003">
    <property type="protein sequence ID" value="SDL49147.1"/>
    <property type="molecule type" value="Genomic_DNA"/>
</dbReference>
<keyword evidence="3" id="KW-0805">Transcription regulation</keyword>
<evidence type="ECO:0000256" key="5">
    <source>
        <dbReference type="ARBA" id="ARBA00023163"/>
    </source>
</evidence>
<dbReference type="SMART" id="SM01134">
    <property type="entry name" value="DeoRC"/>
    <property type="match status" value="1"/>
</dbReference>
<dbReference type="AlphaFoldDB" id="A0A1G9KHZ8"/>
<dbReference type="InterPro" id="IPR037171">
    <property type="entry name" value="NagB/RpiA_transferase-like"/>
</dbReference>
<dbReference type="GO" id="GO:0003677">
    <property type="term" value="F:DNA binding"/>
    <property type="evidence" value="ECO:0007669"/>
    <property type="project" value="UniProtKB-KW"/>
</dbReference>
<dbReference type="PANTHER" id="PTHR30363:SF4">
    <property type="entry name" value="GLYCEROL-3-PHOSPHATE REGULON REPRESSOR"/>
    <property type="match status" value="1"/>
</dbReference>
<dbReference type="InterPro" id="IPR036388">
    <property type="entry name" value="WH-like_DNA-bd_sf"/>
</dbReference>
<dbReference type="PROSITE" id="PS51000">
    <property type="entry name" value="HTH_DEOR_2"/>
    <property type="match status" value="1"/>
</dbReference>
<reference evidence="8 9" key="1">
    <citation type="submission" date="2016-10" db="EMBL/GenBank/DDBJ databases">
        <authorList>
            <person name="de Groot N.N."/>
        </authorList>
    </citation>
    <scope>NUCLEOTIDE SEQUENCE [LARGE SCALE GENOMIC DNA]</scope>
    <source>
        <strain evidence="8 9">CGMCC 1.9159</strain>
    </source>
</reference>